<reference evidence="2" key="1">
    <citation type="submission" date="2018-10" db="EMBL/GenBank/DDBJ databases">
        <title>Schaedlerella arabinophila gen. nov. sp. nov., isolated from the mouse intestinal tract and comparative analysis with the genome of the closely related altered Schaedler flora strain ASF502.</title>
        <authorList>
            <person name="Miyake S."/>
            <person name="Soh M."/>
            <person name="Seedorf H."/>
        </authorList>
    </citation>
    <scope>NUCLEOTIDE SEQUENCE [LARGE SCALE GENOMIC DNA]</scope>
    <source>
        <strain evidence="2">DSM 106076</strain>
    </source>
</reference>
<keyword evidence="1" id="KW-0812">Transmembrane</keyword>
<feature type="transmembrane region" description="Helical" evidence="1">
    <location>
        <begin position="231"/>
        <end position="251"/>
    </location>
</feature>
<dbReference type="RefSeq" id="WP_125127916.1">
    <property type="nucleotide sequence ID" value="NZ_RHJS01000002.1"/>
</dbReference>
<sequence>MNFFSLIRIEAKKLRRSKILWFLAAAAFLLWLPSVLNSHLNFEMQAEGISPEHNFLIQGLLGMSWFLFPAGMVVSTVLLNLTEEMNHGILKMLALPVRPARLCLAKFVILAVLAAIQILISVGMYYAGGAIASYTQDYPLLLPPLFVLREAGLIYLAAIPMLSIFWLLSVCIRTPIFSIGVGLASIVPSVLIINTKAWFVYPCSYPLFVITAEYGKLAANLNTAPVELVPWLPAAAGITLLCLFISCLCFGRGR</sequence>
<dbReference type="CDD" id="cd21809">
    <property type="entry name" value="ABC-2_lan_permease-like"/>
    <property type="match status" value="1"/>
</dbReference>
<evidence type="ECO:0000313" key="3">
    <source>
        <dbReference type="Proteomes" id="UP000274920"/>
    </source>
</evidence>
<feature type="transmembrane region" description="Helical" evidence="1">
    <location>
        <begin position="62"/>
        <end position="82"/>
    </location>
</feature>
<keyword evidence="1" id="KW-1133">Transmembrane helix</keyword>
<keyword evidence="3" id="KW-1185">Reference proteome</keyword>
<feature type="transmembrane region" description="Helical" evidence="1">
    <location>
        <begin position="146"/>
        <end position="169"/>
    </location>
</feature>
<evidence type="ECO:0000256" key="1">
    <source>
        <dbReference type="SAM" id="Phobius"/>
    </source>
</evidence>
<proteinExistence type="predicted"/>
<name>A0A3R8L0N2_9FIRM</name>
<feature type="transmembrane region" description="Helical" evidence="1">
    <location>
        <begin position="176"/>
        <end position="199"/>
    </location>
</feature>
<feature type="transmembrane region" description="Helical" evidence="1">
    <location>
        <begin position="103"/>
        <end position="126"/>
    </location>
</feature>
<dbReference type="EMBL" id="RHJS01000002">
    <property type="protein sequence ID" value="RRK32450.1"/>
    <property type="molecule type" value="Genomic_DNA"/>
</dbReference>
<organism evidence="2 3">
    <name type="scientific">Schaedlerella arabinosiphila</name>
    <dbReference type="NCBI Taxonomy" id="2044587"/>
    <lineage>
        <taxon>Bacteria</taxon>
        <taxon>Bacillati</taxon>
        <taxon>Bacillota</taxon>
        <taxon>Clostridia</taxon>
        <taxon>Lachnospirales</taxon>
        <taxon>Lachnospiraceae</taxon>
        <taxon>Schaedlerella</taxon>
    </lineage>
</organism>
<accession>A0A3R8L0N2</accession>
<dbReference type="Pfam" id="PF12730">
    <property type="entry name" value="ABC2_membrane_4"/>
    <property type="match status" value="1"/>
</dbReference>
<protein>
    <submittedName>
        <fullName evidence="2">ABC transporter permease</fullName>
    </submittedName>
</protein>
<evidence type="ECO:0000313" key="2">
    <source>
        <dbReference type="EMBL" id="RRK32450.1"/>
    </source>
</evidence>
<keyword evidence="1" id="KW-0472">Membrane</keyword>
<dbReference type="AlphaFoldDB" id="A0A3R8L0N2"/>
<dbReference type="Proteomes" id="UP000274920">
    <property type="component" value="Unassembled WGS sequence"/>
</dbReference>
<comment type="caution">
    <text evidence="2">The sequence shown here is derived from an EMBL/GenBank/DDBJ whole genome shotgun (WGS) entry which is preliminary data.</text>
</comment>
<gene>
    <name evidence="2" type="ORF">EBB54_14590</name>
</gene>